<evidence type="ECO:0000256" key="1">
    <source>
        <dbReference type="SAM" id="MobiDB-lite"/>
    </source>
</evidence>
<evidence type="ECO:0000313" key="2">
    <source>
        <dbReference type="EMBL" id="KAF2868992.1"/>
    </source>
</evidence>
<organism evidence="2 3">
    <name type="scientific">Massariosphaeria phaeospora</name>
    <dbReference type="NCBI Taxonomy" id="100035"/>
    <lineage>
        <taxon>Eukaryota</taxon>
        <taxon>Fungi</taxon>
        <taxon>Dikarya</taxon>
        <taxon>Ascomycota</taxon>
        <taxon>Pezizomycotina</taxon>
        <taxon>Dothideomycetes</taxon>
        <taxon>Pleosporomycetidae</taxon>
        <taxon>Pleosporales</taxon>
        <taxon>Pleosporales incertae sedis</taxon>
        <taxon>Massariosphaeria</taxon>
    </lineage>
</organism>
<feature type="compositionally biased region" description="Basic and acidic residues" evidence="1">
    <location>
        <begin position="167"/>
        <end position="192"/>
    </location>
</feature>
<dbReference type="AlphaFoldDB" id="A0A7C8I5Y6"/>
<feature type="region of interest" description="Disordered" evidence="1">
    <location>
        <begin position="150"/>
        <end position="192"/>
    </location>
</feature>
<sequence length="192" mass="21506">MEFANTTTALMNQAAMDSGSATATTAAEPSTWLDDPVRMYSDLKMVGLSHAKVLYGSEFKKFYDFVVSYSVPDEKYGAFLTCSYEGASKALRGEIHDDPVQATRILVDGLQKDCGALFRKVNIGDIFYHQQGAISDDGIFELYDYKTPRKHDDRPCDDTVPLQSRAPEVRYDGVPRGPRADSDSYFSRRRDN</sequence>
<dbReference type="EMBL" id="JAADJZ010000017">
    <property type="protein sequence ID" value="KAF2868992.1"/>
    <property type="molecule type" value="Genomic_DNA"/>
</dbReference>
<gene>
    <name evidence="2" type="ORF">BDV95DRAFT_669947</name>
</gene>
<name>A0A7C8I5Y6_9PLEO</name>
<dbReference type="OrthoDB" id="3741724at2759"/>
<reference evidence="2 3" key="1">
    <citation type="submission" date="2020-01" db="EMBL/GenBank/DDBJ databases">
        <authorList>
            <consortium name="DOE Joint Genome Institute"/>
            <person name="Haridas S."/>
            <person name="Albert R."/>
            <person name="Binder M."/>
            <person name="Bloem J."/>
            <person name="Labutti K."/>
            <person name="Salamov A."/>
            <person name="Andreopoulos B."/>
            <person name="Baker S.E."/>
            <person name="Barry K."/>
            <person name="Bills G."/>
            <person name="Bluhm B.H."/>
            <person name="Cannon C."/>
            <person name="Castanera R."/>
            <person name="Culley D.E."/>
            <person name="Daum C."/>
            <person name="Ezra D."/>
            <person name="Gonzalez J.B."/>
            <person name="Henrissat B."/>
            <person name="Kuo A."/>
            <person name="Liang C."/>
            <person name="Lipzen A."/>
            <person name="Lutzoni F."/>
            <person name="Magnuson J."/>
            <person name="Mondo S."/>
            <person name="Nolan M."/>
            <person name="Ohm R."/>
            <person name="Pangilinan J."/>
            <person name="Park H.-J.H."/>
            <person name="Ramirez L."/>
            <person name="Alfaro M."/>
            <person name="Sun H."/>
            <person name="Tritt A."/>
            <person name="Yoshinaga Y."/>
            <person name="Zwiers L.-H.L."/>
            <person name="Turgeon B.G."/>
            <person name="Goodwin S.B."/>
            <person name="Spatafora J.W."/>
            <person name="Crous P.W."/>
            <person name="Grigoriev I.V."/>
        </authorList>
    </citation>
    <scope>NUCLEOTIDE SEQUENCE [LARGE SCALE GENOMIC DNA]</scope>
    <source>
        <strain evidence="2 3">CBS 611.86</strain>
    </source>
</reference>
<comment type="caution">
    <text evidence="2">The sequence shown here is derived from an EMBL/GenBank/DDBJ whole genome shotgun (WGS) entry which is preliminary data.</text>
</comment>
<keyword evidence="3" id="KW-1185">Reference proteome</keyword>
<accession>A0A7C8I5Y6</accession>
<proteinExistence type="predicted"/>
<evidence type="ECO:0000313" key="3">
    <source>
        <dbReference type="Proteomes" id="UP000481861"/>
    </source>
</evidence>
<protein>
    <submittedName>
        <fullName evidence="2">Uncharacterized protein</fullName>
    </submittedName>
</protein>
<dbReference type="Proteomes" id="UP000481861">
    <property type="component" value="Unassembled WGS sequence"/>
</dbReference>